<evidence type="ECO:0000313" key="2">
    <source>
        <dbReference type="Proteomes" id="UP001162060"/>
    </source>
</evidence>
<proteinExistence type="predicted"/>
<name>A0AAV1UU59_9STRA</name>
<evidence type="ECO:0000313" key="1">
    <source>
        <dbReference type="EMBL" id="CAK7937253.1"/>
    </source>
</evidence>
<organism evidence="1 2">
    <name type="scientific">Peronospora matthiolae</name>
    <dbReference type="NCBI Taxonomy" id="2874970"/>
    <lineage>
        <taxon>Eukaryota</taxon>
        <taxon>Sar</taxon>
        <taxon>Stramenopiles</taxon>
        <taxon>Oomycota</taxon>
        <taxon>Peronosporomycetes</taxon>
        <taxon>Peronosporales</taxon>
        <taxon>Peronosporaceae</taxon>
        <taxon>Peronospora</taxon>
    </lineage>
</organism>
<dbReference type="Proteomes" id="UP001162060">
    <property type="component" value="Unassembled WGS sequence"/>
</dbReference>
<comment type="caution">
    <text evidence="1">The sequence shown here is derived from an EMBL/GenBank/DDBJ whole genome shotgun (WGS) entry which is preliminary data.</text>
</comment>
<protein>
    <submittedName>
        <fullName evidence="1">Uncharacterized protein</fullName>
    </submittedName>
</protein>
<sequence>MVASCQHQRHRGCEQLQRELVDQRSRPLLPQTLESKAVVPNRAMSEV</sequence>
<reference evidence="1" key="1">
    <citation type="submission" date="2024-01" db="EMBL/GenBank/DDBJ databases">
        <authorList>
            <person name="Webb A."/>
        </authorList>
    </citation>
    <scope>NUCLEOTIDE SEQUENCE</scope>
    <source>
        <strain evidence="1">Pm1</strain>
    </source>
</reference>
<gene>
    <name evidence="1" type="ORF">PM001_LOCUS22403</name>
</gene>
<accession>A0AAV1UU59</accession>
<dbReference type="AlphaFoldDB" id="A0AAV1UU59"/>
<dbReference type="EMBL" id="CAKLBY020000226">
    <property type="protein sequence ID" value="CAK7937253.1"/>
    <property type="molecule type" value="Genomic_DNA"/>
</dbReference>